<sequence>MKNTTTRIEEVVGHAVRFNMTTNSAIHVMTSFSQSHISTVEKFTAELCRTNWLTDYTFRHPSKYFVPGPKAVKHFGLARRASNARGPQAFPIDFATLLYCSQHERDVVRLRRAEIGEKFSWYRPEWMPHAHILCRNGQRLALEMLRLAHVGHPNTIVRKCWEAIEKRCQSPEARAAISRREFRLVIVVGTQARARSLQNDLARLNWTESVEIKFAVIPEMLTLTNRC</sequence>
<evidence type="ECO:0000313" key="2">
    <source>
        <dbReference type="Proteomes" id="UP000318017"/>
    </source>
</evidence>
<organism evidence="1 2">
    <name type="scientific">Aureliella helgolandensis</name>
    <dbReference type="NCBI Taxonomy" id="2527968"/>
    <lineage>
        <taxon>Bacteria</taxon>
        <taxon>Pseudomonadati</taxon>
        <taxon>Planctomycetota</taxon>
        <taxon>Planctomycetia</taxon>
        <taxon>Pirellulales</taxon>
        <taxon>Pirellulaceae</taxon>
        <taxon>Aureliella</taxon>
    </lineage>
</organism>
<protein>
    <recommendedName>
        <fullName evidence="3">Replication-relaxation</fullName>
    </recommendedName>
</protein>
<reference evidence="1 2" key="1">
    <citation type="submission" date="2019-02" db="EMBL/GenBank/DDBJ databases">
        <title>Deep-cultivation of Planctomycetes and their phenomic and genomic characterization uncovers novel biology.</title>
        <authorList>
            <person name="Wiegand S."/>
            <person name="Jogler M."/>
            <person name="Boedeker C."/>
            <person name="Pinto D."/>
            <person name="Vollmers J."/>
            <person name="Rivas-Marin E."/>
            <person name="Kohn T."/>
            <person name="Peeters S.H."/>
            <person name="Heuer A."/>
            <person name="Rast P."/>
            <person name="Oberbeckmann S."/>
            <person name="Bunk B."/>
            <person name="Jeske O."/>
            <person name="Meyerdierks A."/>
            <person name="Storesund J.E."/>
            <person name="Kallscheuer N."/>
            <person name="Luecker S."/>
            <person name="Lage O.M."/>
            <person name="Pohl T."/>
            <person name="Merkel B.J."/>
            <person name="Hornburger P."/>
            <person name="Mueller R.-W."/>
            <person name="Bruemmer F."/>
            <person name="Labrenz M."/>
            <person name="Spormann A.M."/>
            <person name="Op den Camp H."/>
            <person name="Overmann J."/>
            <person name="Amann R."/>
            <person name="Jetten M.S.M."/>
            <person name="Mascher T."/>
            <person name="Medema M.H."/>
            <person name="Devos D.P."/>
            <person name="Kaster A.-K."/>
            <person name="Ovreas L."/>
            <person name="Rohde M."/>
            <person name="Galperin M.Y."/>
            <person name="Jogler C."/>
        </authorList>
    </citation>
    <scope>NUCLEOTIDE SEQUENCE [LARGE SCALE GENOMIC DNA]</scope>
    <source>
        <strain evidence="1 2">Q31a</strain>
    </source>
</reference>
<dbReference type="AlphaFoldDB" id="A0A518GBS4"/>
<accession>A0A518GBS4</accession>
<dbReference type="EMBL" id="CP036298">
    <property type="protein sequence ID" value="QDV26076.1"/>
    <property type="molecule type" value="Genomic_DNA"/>
</dbReference>
<evidence type="ECO:0008006" key="3">
    <source>
        <dbReference type="Google" id="ProtNLM"/>
    </source>
</evidence>
<evidence type="ECO:0000313" key="1">
    <source>
        <dbReference type="EMBL" id="QDV26076.1"/>
    </source>
</evidence>
<gene>
    <name evidence="1" type="ORF">Q31a_44470</name>
</gene>
<name>A0A518GBS4_9BACT</name>
<keyword evidence="2" id="KW-1185">Reference proteome</keyword>
<dbReference type="Proteomes" id="UP000318017">
    <property type="component" value="Chromosome"/>
</dbReference>
<dbReference type="KEGG" id="ahel:Q31a_44470"/>
<proteinExistence type="predicted"/>